<organism evidence="2 3">
    <name type="scientific">Opitutus terrae (strain DSM 11246 / JCM 15787 / PB90-1)</name>
    <dbReference type="NCBI Taxonomy" id="452637"/>
    <lineage>
        <taxon>Bacteria</taxon>
        <taxon>Pseudomonadati</taxon>
        <taxon>Verrucomicrobiota</taxon>
        <taxon>Opitutia</taxon>
        <taxon>Opitutales</taxon>
        <taxon>Opitutaceae</taxon>
        <taxon>Opitutus</taxon>
    </lineage>
</organism>
<evidence type="ECO:0000256" key="1">
    <source>
        <dbReference type="SAM" id="Phobius"/>
    </source>
</evidence>
<dbReference type="Proteomes" id="UP000007013">
    <property type="component" value="Chromosome"/>
</dbReference>
<proteinExistence type="predicted"/>
<gene>
    <name evidence="2" type="ordered locus">Oter_1176</name>
</gene>
<dbReference type="EMBL" id="CP001032">
    <property type="protein sequence ID" value="ACB74463.1"/>
    <property type="molecule type" value="Genomic_DNA"/>
</dbReference>
<dbReference type="RefSeq" id="WP_012374001.1">
    <property type="nucleotide sequence ID" value="NC_010571.1"/>
</dbReference>
<evidence type="ECO:0000313" key="2">
    <source>
        <dbReference type="EMBL" id="ACB74463.1"/>
    </source>
</evidence>
<accession>B1ZNN3</accession>
<name>B1ZNN3_OPITP</name>
<reference evidence="2 3" key="1">
    <citation type="journal article" date="2011" name="J. Bacteriol.">
        <title>Genome sequence of the verrucomicrobium Opitutus terrae PB90-1, an abundant inhabitant of rice paddy soil ecosystems.</title>
        <authorList>
            <person name="van Passel M.W."/>
            <person name="Kant R."/>
            <person name="Palva A."/>
            <person name="Copeland A."/>
            <person name="Lucas S."/>
            <person name="Lapidus A."/>
            <person name="Glavina del Rio T."/>
            <person name="Pitluck S."/>
            <person name="Goltsman E."/>
            <person name="Clum A."/>
            <person name="Sun H."/>
            <person name="Schmutz J."/>
            <person name="Larimer F.W."/>
            <person name="Land M.L."/>
            <person name="Hauser L."/>
            <person name="Kyrpides N."/>
            <person name="Mikhailova N."/>
            <person name="Richardson P.P."/>
            <person name="Janssen P.H."/>
            <person name="de Vos W.M."/>
            <person name="Smidt H."/>
        </authorList>
    </citation>
    <scope>NUCLEOTIDE SEQUENCE [LARGE SCALE GENOMIC DNA]</scope>
    <source>
        <strain evidence="3">DSM 11246 / JCM 15787 / PB90-1</strain>
    </source>
</reference>
<dbReference type="HOGENOM" id="CLU_2331027_0_0_0"/>
<keyword evidence="1" id="KW-0812">Transmembrane</keyword>
<evidence type="ECO:0000313" key="3">
    <source>
        <dbReference type="Proteomes" id="UP000007013"/>
    </source>
</evidence>
<feature type="transmembrane region" description="Helical" evidence="1">
    <location>
        <begin position="30"/>
        <end position="53"/>
    </location>
</feature>
<dbReference type="KEGG" id="ote:Oter_1176"/>
<keyword evidence="3" id="KW-1185">Reference proteome</keyword>
<dbReference type="AlphaFoldDB" id="B1ZNN3"/>
<dbReference type="STRING" id="452637.Oter_1176"/>
<sequence length="98" mass="10536">MSRVISVFERISQNGDALRGCCSAWPSREAFVLSSILIPVTVFTIAAGGLAAAGRLPSSVYFVVWSGTFLGDVLRFFTGRYSSVESEDGVHDQEAVIC</sequence>
<keyword evidence="1" id="KW-1133">Transmembrane helix</keyword>
<protein>
    <submittedName>
        <fullName evidence="2">Uncharacterized protein</fullName>
    </submittedName>
</protein>
<keyword evidence="1" id="KW-0472">Membrane</keyword>